<dbReference type="SMART" id="SM00073">
    <property type="entry name" value="HPT"/>
    <property type="match status" value="1"/>
</dbReference>
<proteinExistence type="predicted"/>
<reference evidence="5" key="1">
    <citation type="submission" date="2021-10" db="EMBL/GenBank/DDBJ databases">
        <title>The complete genome sequence of Leeia sp. TBRC 13508.</title>
        <authorList>
            <person name="Charoenyingcharoen P."/>
            <person name="Yukphan P."/>
        </authorList>
    </citation>
    <scope>NUCLEOTIDE SEQUENCE</scope>
    <source>
        <strain evidence="5">TBRC 13508</strain>
    </source>
</reference>
<dbReference type="SUPFAM" id="SSF47226">
    <property type="entry name" value="Histidine-containing phosphotransfer domain, HPT domain"/>
    <property type="match status" value="1"/>
</dbReference>
<feature type="coiled-coil region" evidence="3">
    <location>
        <begin position="80"/>
        <end position="178"/>
    </location>
</feature>
<dbReference type="InterPro" id="IPR008207">
    <property type="entry name" value="Sig_transdc_His_kin_Hpt_dom"/>
</dbReference>
<dbReference type="Pfam" id="PF01627">
    <property type="entry name" value="Hpt"/>
    <property type="match status" value="1"/>
</dbReference>
<evidence type="ECO:0000256" key="1">
    <source>
        <dbReference type="ARBA" id="ARBA00023012"/>
    </source>
</evidence>
<dbReference type="Proteomes" id="UP001165395">
    <property type="component" value="Unassembled WGS sequence"/>
</dbReference>
<feature type="modified residue" description="Phosphohistidine" evidence="2">
    <location>
        <position position="45"/>
    </location>
</feature>
<keyword evidence="1" id="KW-0902">Two-component regulatory system</keyword>
<keyword evidence="2" id="KW-0597">Phosphoprotein</keyword>
<name>A0ABS8D3X2_9NEIS</name>
<dbReference type="PROSITE" id="PS50894">
    <property type="entry name" value="HPT"/>
    <property type="match status" value="1"/>
</dbReference>
<feature type="domain" description="HPt" evidence="4">
    <location>
        <begin position="6"/>
        <end position="108"/>
    </location>
</feature>
<accession>A0ABS8D3X2</accession>
<evidence type="ECO:0000313" key="5">
    <source>
        <dbReference type="EMBL" id="MCB6182888.1"/>
    </source>
</evidence>
<protein>
    <submittedName>
        <fullName evidence="5">Hpt domain-containing protein</fullName>
    </submittedName>
</protein>
<gene>
    <name evidence="5" type="ORF">LIN78_04900</name>
</gene>
<evidence type="ECO:0000259" key="4">
    <source>
        <dbReference type="PROSITE" id="PS50894"/>
    </source>
</evidence>
<evidence type="ECO:0000256" key="2">
    <source>
        <dbReference type="PROSITE-ProRule" id="PRU00110"/>
    </source>
</evidence>
<keyword evidence="3" id="KW-0175">Coiled coil</keyword>
<dbReference type="EMBL" id="JAJBZT010000002">
    <property type="protein sequence ID" value="MCB6182888.1"/>
    <property type="molecule type" value="Genomic_DNA"/>
</dbReference>
<sequence length="195" mass="22069">MRFSQNEQIFHASVLAFPDEASKLLDELESYVAESRIKEARISIHSLKGMSSTVGARELSERAKSLEAAFKSTDNPTTMKDNLKAELPRLRRLLQESVNLLMQYLPEDQHRKEENTNRLVSKAECMKKLEAVEQQLASFNLQILDDIVLLTDTLPVIVDHLTAQLVRLIQNLDFAAAQQVLKEIQKGIISADLPE</sequence>
<comment type="caution">
    <text evidence="5">The sequence shown here is derived from an EMBL/GenBank/DDBJ whole genome shotgun (WGS) entry which is preliminary data.</text>
</comment>
<dbReference type="InterPro" id="IPR036641">
    <property type="entry name" value="HPT_dom_sf"/>
</dbReference>
<evidence type="ECO:0000313" key="6">
    <source>
        <dbReference type="Proteomes" id="UP001165395"/>
    </source>
</evidence>
<evidence type="ECO:0000256" key="3">
    <source>
        <dbReference type="SAM" id="Coils"/>
    </source>
</evidence>
<organism evidence="5 6">
    <name type="scientific">Leeia speluncae</name>
    <dbReference type="NCBI Taxonomy" id="2884804"/>
    <lineage>
        <taxon>Bacteria</taxon>
        <taxon>Pseudomonadati</taxon>
        <taxon>Pseudomonadota</taxon>
        <taxon>Betaproteobacteria</taxon>
        <taxon>Neisseriales</taxon>
        <taxon>Leeiaceae</taxon>
        <taxon>Leeia</taxon>
    </lineage>
</organism>
<dbReference type="Gene3D" id="1.20.120.160">
    <property type="entry name" value="HPT domain"/>
    <property type="match status" value="1"/>
</dbReference>
<keyword evidence="6" id="KW-1185">Reference proteome</keyword>